<dbReference type="InterPro" id="IPR024181">
    <property type="entry name" value="Chemotax_regulator_CheV"/>
</dbReference>
<dbReference type="SUPFAM" id="SSF52172">
    <property type="entry name" value="CheY-like"/>
    <property type="match status" value="1"/>
</dbReference>
<dbReference type="SMART" id="SM00260">
    <property type="entry name" value="CheW"/>
    <property type="match status" value="1"/>
</dbReference>
<accession>A0A239DBN4</accession>
<dbReference type="Proteomes" id="UP000198304">
    <property type="component" value="Unassembled WGS sequence"/>
</dbReference>
<dbReference type="Pfam" id="PF01584">
    <property type="entry name" value="CheW"/>
    <property type="match status" value="1"/>
</dbReference>
<dbReference type="Gene3D" id="2.30.30.40">
    <property type="entry name" value="SH3 Domains"/>
    <property type="match status" value="1"/>
</dbReference>
<dbReference type="PANTHER" id="PTHR47233">
    <property type="entry name" value="CHEMOTAXIS PROTEIN CHEV"/>
    <property type="match status" value="1"/>
</dbReference>
<dbReference type="Gene3D" id="3.40.50.2300">
    <property type="match status" value="1"/>
</dbReference>
<gene>
    <name evidence="6" type="ORF">SAMN05446037_100797</name>
</gene>
<dbReference type="PROSITE" id="PS50851">
    <property type="entry name" value="CHEW"/>
    <property type="match status" value="1"/>
</dbReference>
<dbReference type="OrthoDB" id="9806105at2"/>
<evidence type="ECO:0000313" key="7">
    <source>
        <dbReference type="Proteomes" id="UP000198304"/>
    </source>
</evidence>
<dbReference type="PANTHER" id="PTHR47233:SF3">
    <property type="entry name" value="CHEMOTAXIS PROTEIN CHEV"/>
    <property type="match status" value="1"/>
</dbReference>
<dbReference type="InterPro" id="IPR002545">
    <property type="entry name" value="CheW-lke_dom"/>
</dbReference>
<dbReference type="SMART" id="SM00448">
    <property type="entry name" value="REC"/>
    <property type="match status" value="1"/>
</dbReference>
<organism evidence="6 7">
    <name type="scientific">Anaerovirgula multivorans</name>
    <dbReference type="NCBI Taxonomy" id="312168"/>
    <lineage>
        <taxon>Bacteria</taxon>
        <taxon>Bacillati</taxon>
        <taxon>Bacillota</taxon>
        <taxon>Clostridia</taxon>
        <taxon>Peptostreptococcales</taxon>
        <taxon>Natronincolaceae</taxon>
        <taxon>Anaerovirgula</taxon>
    </lineage>
</organism>
<keyword evidence="3" id="KW-0597">Phosphoprotein</keyword>
<dbReference type="GO" id="GO:0006935">
    <property type="term" value="P:chemotaxis"/>
    <property type="evidence" value="ECO:0007669"/>
    <property type="project" value="InterPro"/>
</dbReference>
<protein>
    <recommendedName>
        <fullName evidence="1">Stage 0 sporulation protein A homolog</fullName>
    </recommendedName>
</protein>
<dbReference type="InterPro" id="IPR036061">
    <property type="entry name" value="CheW-like_dom_sf"/>
</dbReference>
<dbReference type="EMBL" id="FZOJ01000007">
    <property type="protein sequence ID" value="SNS29775.1"/>
    <property type="molecule type" value="Genomic_DNA"/>
</dbReference>
<dbReference type="PIRSF" id="PIRSF002867">
    <property type="entry name" value="CheV"/>
    <property type="match status" value="1"/>
</dbReference>
<dbReference type="RefSeq" id="WP_089282607.1">
    <property type="nucleotide sequence ID" value="NZ_FZOJ01000007.1"/>
</dbReference>
<dbReference type="Gene3D" id="2.40.50.180">
    <property type="entry name" value="CheA-289, Domain 4"/>
    <property type="match status" value="1"/>
</dbReference>
<dbReference type="Pfam" id="PF00072">
    <property type="entry name" value="Response_reg"/>
    <property type="match status" value="1"/>
</dbReference>
<dbReference type="AlphaFoldDB" id="A0A239DBN4"/>
<evidence type="ECO:0000259" key="4">
    <source>
        <dbReference type="PROSITE" id="PS50110"/>
    </source>
</evidence>
<evidence type="ECO:0000313" key="6">
    <source>
        <dbReference type="EMBL" id="SNS29775.1"/>
    </source>
</evidence>
<feature type="modified residue" description="4-aspartylphosphate" evidence="3">
    <location>
        <position position="236"/>
    </location>
</feature>
<dbReference type="InterPro" id="IPR011006">
    <property type="entry name" value="CheY-like_superfamily"/>
</dbReference>
<dbReference type="GO" id="GO:0000160">
    <property type="term" value="P:phosphorelay signal transduction system"/>
    <property type="evidence" value="ECO:0007669"/>
    <property type="project" value="InterPro"/>
</dbReference>
<comment type="function">
    <text evidence="2">May play the central regulatory role in sporulation. It may be an element of the effector pathway responsible for the activation of sporulation genes in response to nutritional stress. Spo0A may act in concert with spo0H (a sigma factor) to control the expression of some genes that are critical to the sporulation process.</text>
</comment>
<evidence type="ECO:0000256" key="2">
    <source>
        <dbReference type="ARBA" id="ARBA00024867"/>
    </source>
</evidence>
<dbReference type="PROSITE" id="PS50110">
    <property type="entry name" value="RESPONSE_REGULATORY"/>
    <property type="match status" value="1"/>
</dbReference>
<sequence length="307" mass="34716">MNNRSKILLESGTNELEIVEFKIGENYFGINVAKVKEIIGYNNITKVPNAHPCIHGLFKPRDYVITVINLPKYLNFSSNESINKDFFLITYFNKITTAFQVNSVVGIHRLSWEEIEKPDTTIYDGIEGIVTGIVKINDRLVAILDFEKIVSDISPRTGIQISDIKTMSARQYNDKPILIAEDSQMLSQVIKECLTQAGYKNLIMVNNGREAWDILEKVKARKDKKINEIVSCVITDIEMPQIDGHHLTKLIKEDAILGTLPVIIFSSLISEEMMRKGKKLGADAQITKPEIKRLVGVVDELIEKHVC</sequence>
<evidence type="ECO:0000256" key="1">
    <source>
        <dbReference type="ARBA" id="ARBA00018672"/>
    </source>
</evidence>
<feature type="domain" description="Response regulatory" evidence="4">
    <location>
        <begin position="176"/>
        <end position="303"/>
    </location>
</feature>
<evidence type="ECO:0000259" key="5">
    <source>
        <dbReference type="PROSITE" id="PS50851"/>
    </source>
</evidence>
<dbReference type="SUPFAM" id="SSF50341">
    <property type="entry name" value="CheW-like"/>
    <property type="match status" value="1"/>
</dbReference>
<evidence type="ECO:0000256" key="3">
    <source>
        <dbReference type="PROSITE-ProRule" id="PRU00169"/>
    </source>
</evidence>
<name>A0A239DBN4_9FIRM</name>
<reference evidence="6 7" key="1">
    <citation type="submission" date="2017-06" db="EMBL/GenBank/DDBJ databases">
        <authorList>
            <person name="Kim H.J."/>
            <person name="Triplett B.A."/>
        </authorList>
    </citation>
    <scope>NUCLEOTIDE SEQUENCE [LARGE SCALE GENOMIC DNA]</scope>
    <source>
        <strain evidence="6 7">SCA</strain>
    </source>
</reference>
<keyword evidence="7" id="KW-1185">Reference proteome</keyword>
<proteinExistence type="predicted"/>
<feature type="domain" description="CheW-like" evidence="5">
    <location>
        <begin position="15"/>
        <end position="155"/>
    </location>
</feature>
<dbReference type="InterPro" id="IPR001789">
    <property type="entry name" value="Sig_transdc_resp-reg_receiver"/>
</dbReference>